<dbReference type="GO" id="GO:0005886">
    <property type="term" value="C:plasma membrane"/>
    <property type="evidence" value="ECO:0007669"/>
    <property type="project" value="TreeGrafter"/>
</dbReference>
<keyword evidence="5" id="KW-0411">Iron-sulfur</keyword>
<dbReference type="GO" id="GO:0046872">
    <property type="term" value="F:metal ion binding"/>
    <property type="evidence" value="ECO:0007669"/>
    <property type="project" value="UniProtKB-KW"/>
</dbReference>
<accession>A0A173XZK1</accession>
<dbReference type="Proteomes" id="UP000095431">
    <property type="component" value="Unassembled WGS sequence"/>
</dbReference>
<organism evidence="7 8">
    <name type="scientific">Blautia wexlerae</name>
    <dbReference type="NCBI Taxonomy" id="418240"/>
    <lineage>
        <taxon>Bacteria</taxon>
        <taxon>Bacillati</taxon>
        <taxon>Bacillota</taxon>
        <taxon>Clostridia</taxon>
        <taxon>Lachnospirales</taxon>
        <taxon>Lachnospiraceae</taxon>
        <taxon>Blautia</taxon>
    </lineage>
</organism>
<evidence type="ECO:0000256" key="2">
    <source>
        <dbReference type="ARBA" id="ARBA00022723"/>
    </source>
</evidence>
<dbReference type="PROSITE" id="PS51379">
    <property type="entry name" value="4FE4S_FER_2"/>
    <property type="match status" value="1"/>
</dbReference>
<dbReference type="PANTHER" id="PTHR43255:SF1">
    <property type="entry name" value="IRON-SULFUR-BINDING OXIDOREDUCTASE FADF-RELATED"/>
    <property type="match status" value="1"/>
</dbReference>
<dbReference type="Pfam" id="PF14691">
    <property type="entry name" value="Fer4_20"/>
    <property type="match status" value="1"/>
</dbReference>
<dbReference type="EMBL" id="CYZN01000003">
    <property type="protein sequence ID" value="CUN57069.1"/>
    <property type="molecule type" value="Genomic_DNA"/>
</dbReference>
<keyword evidence="4" id="KW-0408">Iron</keyword>
<dbReference type="InterPro" id="IPR009051">
    <property type="entry name" value="Helical_ferredxn"/>
</dbReference>
<evidence type="ECO:0000256" key="4">
    <source>
        <dbReference type="ARBA" id="ARBA00023004"/>
    </source>
</evidence>
<dbReference type="InterPro" id="IPR017900">
    <property type="entry name" value="4Fe4S_Fe_S_CS"/>
</dbReference>
<evidence type="ECO:0000313" key="8">
    <source>
        <dbReference type="Proteomes" id="UP000095431"/>
    </source>
</evidence>
<dbReference type="NCBIfam" id="NF045663">
    <property type="entry name" value="diclust_near_Sec"/>
    <property type="match status" value="1"/>
</dbReference>
<dbReference type="eggNOG" id="COG0247">
    <property type="taxonomic scope" value="Bacteria"/>
</dbReference>
<keyword evidence="1" id="KW-0004">4Fe-4S</keyword>
<dbReference type="InterPro" id="IPR028261">
    <property type="entry name" value="DPD_II"/>
</dbReference>
<gene>
    <name evidence="7" type="ORF">ERS852478_00489</name>
</gene>
<dbReference type="GO" id="GO:0016491">
    <property type="term" value="F:oxidoreductase activity"/>
    <property type="evidence" value="ECO:0007669"/>
    <property type="project" value="UniProtKB-KW"/>
</dbReference>
<sequence length="764" mass="86170">MTYIQERGSTHVYHVNRMSKEEMDHMIGLCVHEQPAYCVAACPFKADTKEMLFYAAKGNFKKALGIYEKITPFPMILCNGCTAPCEEKCRLCELGDGISIREVERAIVRYGEPGKRSSVFRIRKKKKAVIFGSGLFPLFLAGELEKKMYPATIYCQEKDYEAYIAAAAPKLSESDRKNEVKRLSSMDLSFEFGCSLDLPFIREKMKEADVVCASEEVAKELAPEETADVEIMLREQAGIVSGPVRSVMDAAFAAKRAALTVDLLVQNLSPHSNRGSEGAVTTRLYTNMEGIKGSKKIPCSIDGYLKEEAIEEAKRCIQCHCDECMKSCAYLSEYKKHPGLLAREIYNNTQIIMGDHQMNKPMNSCSLCGQCTVTCPNGFDMSQVCKSARENMVSTDKMPLAPHEFALMDMLFSNSEAFLCRPQPGYEVCRYVFFPGCQAGAIAPDVVTEAYEDLCRRTEGGVALMLGCCGAISEWAGRYEMTEKVNEQLKQELAKLGDPMIIAGCPSCMKQLKESLGARVTGIWEILKEIGLPGQAKGLEIPVAIHDACGARRDTQTQDTIRELLADMGCTVVNTEYSRDLSPCCGYGGLTSYANKEMADKMTEKCLERSDAPYITYCMACRDRFVREGRESRHILELLYGTNAVNMPDISEKRYNRLMLKEKLLKNIWNEELMMEKKDYTVAYTEDAISMMDERMILKSDVERVLSDYRENQEAIFDEQTKELVTRSRLGNVTFWVRFVETEEGYLVRRAYSHRMNIMKRVGQ</sequence>
<dbReference type="RefSeq" id="WP_055199672.1">
    <property type="nucleotide sequence ID" value="NZ_BTHH01000002.1"/>
</dbReference>
<evidence type="ECO:0000256" key="3">
    <source>
        <dbReference type="ARBA" id="ARBA00023002"/>
    </source>
</evidence>
<evidence type="ECO:0000313" key="7">
    <source>
        <dbReference type="EMBL" id="CUN57069.1"/>
    </source>
</evidence>
<name>A0A173XZK1_9FIRM</name>
<evidence type="ECO:0000259" key="6">
    <source>
        <dbReference type="PROSITE" id="PS51379"/>
    </source>
</evidence>
<dbReference type="InterPro" id="IPR051460">
    <property type="entry name" value="HdrC_iron-sulfur_subunit"/>
</dbReference>
<dbReference type="SUPFAM" id="SSF46548">
    <property type="entry name" value="alpha-helical ferredoxin"/>
    <property type="match status" value="2"/>
</dbReference>
<dbReference type="eggNOG" id="COG0493">
    <property type="taxonomic scope" value="Bacteria"/>
</dbReference>
<dbReference type="InterPro" id="IPR017896">
    <property type="entry name" value="4Fe4S_Fe-S-bd"/>
</dbReference>
<dbReference type="Gene3D" id="1.10.1060.10">
    <property type="entry name" value="Alpha-helical ferredoxin"/>
    <property type="match status" value="2"/>
</dbReference>
<dbReference type="Pfam" id="PF02754">
    <property type="entry name" value="CCG"/>
    <property type="match status" value="2"/>
</dbReference>
<dbReference type="InterPro" id="IPR004017">
    <property type="entry name" value="Cys_rich_dom"/>
</dbReference>
<dbReference type="AlphaFoldDB" id="A0A173XZK1"/>
<dbReference type="PROSITE" id="PS00198">
    <property type="entry name" value="4FE4S_FER_1"/>
    <property type="match status" value="1"/>
</dbReference>
<keyword evidence="3" id="KW-0560">Oxidoreductase</keyword>
<keyword evidence="2" id="KW-0479">Metal-binding</keyword>
<dbReference type="Pfam" id="PF13534">
    <property type="entry name" value="Fer4_17"/>
    <property type="match status" value="1"/>
</dbReference>
<proteinExistence type="predicted"/>
<evidence type="ECO:0000256" key="5">
    <source>
        <dbReference type="ARBA" id="ARBA00023014"/>
    </source>
</evidence>
<protein>
    <submittedName>
        <fullName evidence="7">Putative glutamate synthase (NADPH) small subunit</fullName>
    </submittedName>
</protein>
<reference evidence="7 8" key="1">
    <citation type="submission" date="2015-09" db="EMBL/GenBank/DDBJ databases">
        <authorList>
            <consortium name="Pathogen Informatics"/>
        </authorList>
    </citation>
    <scope>NUCLEOTIDE SEQUENCE [LARGE SCALE GENOMIC DNA]</scope>
    <source>
        <strain evidence="7 8">2789STDY5834863</strain>
    </source>
</reference>
<dbReference type="GO" id="GO:0051539">
    <property type="term" value="F:4 iron, 4 sulfur cluster binding"/>
    <property type="evidence" value="ECO:0007669"/>
    <property type="project" value="UniProtKB-KW"/>
</dbReference>
<dbReference type="PANTHER" id="PTHR43255">
    <property type="entry name" value="IRON-SULFUR-BINDING OXIDOREDUCTASE FADF-RELATED-RELATED"/>
    <property type="match status" value="1"/>
</dbReference>
<feature type="domain" description="4Fe-4S ferredoxin-type" evidence="6">
    <location>
        <begin position="354"/>
        <end position="384"/>
    </location>
</feature>
<evidence type="ECO:0000256" key="1">
    <source>
        <dbReference type="ARBA" id="ARBA00022485"/>
    </source>
</evidence>